<feature type="domain" description="FLYWCH-type" evidence="4">
    <location>
        <begin position="7"/>
        <end position="64"/>
    </location>
</feature>
<evidence type="ECO:0000259" key="4">
    <source>
        <dbReference type="Pfam" id="PF04500"/>
    </source>
</evidence>
<evidence type="ECO:0000313" key="7">
    <source>
        <dbReference type="Proteomes" id="UP000327044"/>
    </source>
</evidence>
<sequence>MDVEILSEKGKQKFTENGFIYVFDTFSKSDNSIKFWRCEKRKECKARVHTRNGEVLKKINDHCHDSSAVSVEVAQVVTKVKKRAVETIEGTIQVINECMVNTTQAAQAVLPNTCSLRKLVRRKRNEVNAAPPNPLTLADLLLPDDYKTYKLRVNVTENFLLADNQDGAERILIFGRQTWLPYLETSSVWYADGTFSIAPPLFSQVYTLMGVINNGVHPICYALLPNKMRGTYQRMFELLKELLPNLNPLAINCDFEHAAFTAMKTSFPNVNIYGCFFHMAQNMKKKLGEMGVTREYNNDPQFALNARMVTSLAFVPPARLDDAIEVVSNALPGNLQPLLDWFEDSYVGRMNRRGNGRRQPLFPIEMWNLYQRTLNGQDRTNNHAEAAHRRLKSEVGMVHPSIWKFIDALRKVQKGRDAYYEQLVAGNAPPLKLRKYRNADARILNLVTNFNDDSNILEYLRGLAHNYHM</sequence>
<dbReference type="Proteomes" id="UP000327044">
    <property type="component" value="Unassembled WGS sequence"/>
</dbReference>
<evidence type="ECO:0000256" key="2">
    <source>
        <dbReference type="ARBA" id="ARBA00022771"/>
    </source>
</evidence>
<organism evidence="6 7">
    <name type="scientific">Photinus pyralis</name>
    <name type="common">Common eastern firefly</name>
    <name type="synonym">Lampyris pyralis</name>
    <dbReference type="NCBI Taxonomy" id="7054"/>
    <lineage>
        <taxon>Eukaryota</taxon>
        <taxon>Metazoa</taxon>
        <taxon>Ecdysozoa</taxon>
        <taxon>Arthropoda</taxon>
        <taxon>Hexapoda</taxon>
        <taxon>Insecta</taxon>
        <taxon>Pterygota</taxon>
        <taxon>Neoptera</taxon>
        <taxon>Endopterygota</taxon>
        <taxon>Coleoptera</taxon>
        <taxon>Polyphaga</taxon>
        <taxon>Elateriformia</taxon>
        <taxon>Elateroidea</taxon>
        <taxon>Lampyridae</taxon>
        <taxon>Lampyrinae</taxon>
        <taxon>Photinus</taxon>
    </lineage>
</organism>
<keyword evidence="2" id="KW-0863">Zinc-finger</keyword>
<accession>A0A5N4A0R0</accession>
<keyword evidence="7" id="KW-1185">Reference proteome</keyword>
<gene>
    <name evidence="6" type="ORF">PPYR_14871</name>
</gene>
<dbReference type="PANTHER" id="PTHR47160:SF10">
    <property type="entry name" value="MULE TRANSPOSASE DOMAIN-CONTAINING PROTEIN"/>
    <property type="match status" value="1"/>
</dbReference>
<dbReference type="InterPro" id="IPR018289">
    <property type="entry name" value="MULE_transposase_dom"/>
</dbReference>
<proteinExistence type="predicted"/>
<dbReference type="AlphaFoldDB" id="A0A5N4A0R0"/>
<comment type="caution">
    <text evidence="6">The sequence shown here is derived from an EMBL/GenBank/DDBJ whole genome shotgun (WGS) entry which is preliminary data.</text>
</comment>
<keyword evidence="3" id="KW-0862">Zinc</keyword>
<keyword evidence="1" id="KW-0479">Metal-binding</keyword>
<name>A0A5N4A0R0_PHOPY</name>
<evidence type="ECO:0000313" key="6">
    <source>
        <dbReference type="EMBL" id="KAB0790848.1"/>
    </source>
</evidence>
<dbReference type="PANTHER" id="PTHR47160">
    <property type="entry name" value="PUTATIVE-RELATED"/>
    <property type="match status" value="1"/>
</dbReference>
<dbReference type="Pfam" id="PF10551">
    <property type="entry name" value="MULE"/>
    <property type="match status" value="1"/>
</dbReference>
<protein>
    <recommendedName>
        <fullName evidence="8">FLYWCH-type domain-containing protein</fullName>
    </recommendedName>
</protein>
<dbReference type="Pfam" id="PF04500">
    <property type="entry name" value="FLYWCH"/>
    <property type="match status" value="1"/>
</dbReference>
<dbReference type="OrthoDB" id="10029846at2759"/>
<dbReference type="Gene3D" id="2.20.25.240">
    <property type="match status" value="1"/>
</dbReference>
<feature type="domain" description="MULE transposase" evidence="5">
    <location>
        <begin position="188"/>
        <end position="282"/>
    </location>
</feature>
<evidence type="ECO:0008006" key="8">
    <source>
        <dbReference type="Google" id="ProtNLM"/>
    </source>
</evidence>
<dbReference type="InParanoid" id="A0A5N4A0R0"/>
<dbReference type="InterPro" id="IPR007588">
    <property type="entry name" value="Znf_FLYWCH"/>
</dbReference>
<dbReference type="GO" id="GO:0008270">
    <property type="term" value="F:zinc ion binding"/>
    <property type="evidence" value="ECO:0007669"/>
    <property type="project" value="UniProtKB-KW"/>
</dbReference>
<evidence type="ECO:0000256" key="3">
    <source>
        <dbReference type="ARBA" id="ARBA00022833"/>
    </source>
</evidence>
<evidence type="ECO:0000259" key="5">
    <source>
        <dbReference type="Pfam" id="PF10551"/>
    </source>
</evidence>
<reference evidence="6 7" key="1">
    <citation type="journal article" date="2018" name="Elife">
        <title>Firefly genomes illuminate parallel origins of bioluminescence in beetles.</title>
        <authorList>
            <person name="Fallon T.R."/>
            <person name="Lower S.E."/>
            <person name="Chang C.H."/>
            <person name="Bessho-Uehara M."/>
            <person name="Martin G.J."/>
            <person name="Bewick A.J."/>
            <person name="Behringer M."/>
            <person name="Debat H.J."/>
            <person name="Wong I."/>
            <person name="Day J.C."/>
            <person name="Suvorov A."/>
            <person name="Silva C.J."/>
            <person name="Stanger-Hall K.F."/>
            <person name="Hall D.W."/>
            <person name="Schmitz R.J."/>
            <person name="Nelson D.R."/>
            <person name="Lewis S.M."/>
            <person name="Shigenobu S."/>
            <person name="Bybee S.M."/>
            <person name="Larracuente A.M."/>
            <person name="Oba Y."/>
            <person name="Weng J.K."/>
        </authorList>
    </citation>
    <scope>NUCLEOTIDE SEQUENCE [LARGE SCALE GENOMIC DNA]</scope>
    <source>
        <strain evidence="6">1611_PpyrPB1</strain>
        <tissue evidence="6">Whole body</tissue>
    </source>
</reference>
<evidence type="ECO:0000256" key="1">
    <source>
        <dbReference type="ARBA" id="ARBA00022723"/>
    </source>
</evidence>
<dbReference type="SUPFAM" id="SSF81321">
    <property type="entry name" value="Family A G protein-coupled receptor-like"/>
    <property type="match status" value="1"/>
</dbReference>
<dbReference type="EMBL" id="VVIM01000703">
    <property type="protein sequence ID" value="KAB0790848.1"/>
    <property type="molecule type" value="Genomic_DNA"/>
</dbReference>